<feature type="compositionally biased region" description="Polar residues" evidence="1">
    <location>
        <begin position="1"/>
        <end position="17"/>
    </location>
</feature>
<evidence type="ECO:0000256" key="1">
    <source>
        <dbReference type="SAM" id="MobiDB-lite"/>
    </source>
</evidence>
<comment type="caution">
    <text evidence="2">The sequence shown here is derived from an EMBL/GenBank/DDBJ whole genome shotgun (WGS) entry which is preliminary data.</text>
</comment>
<feature type="compositionally biased region" description="Polar residues" evidence="1">
    <location>
        <begin position="74"/>
        <end position="85"/>
    </location>
</feature>
<gene>
    <name evidence="2" type="ORF">OC842_005858</name>
</gene>
<feature type="compositionally biased region" description="Acidic residues" evidence="1">
    <location>
        <begin position="45"/>
        <end position="55"/>
    </location>
</feature>
<feature type="compositionally biased region" description="Basic and acidic residues" evidence="1">
    <location>
        <begin position="577"/>
        <end position="593"/>
    </location>
</feature>
<evidence type="ECO:0000313" key="2">
    <source>
        <dbReference type="EMBL" id="KAK0524347.1"/>
    </source>
</evidence>
<protein>
    <submittedName>
        <fullName evidence="2">Uncharacterized protein</fullName>
    </submittedName>
</protein>
<feature type="compositionally biased region" description="Low complexity" evidence="1">
    <location>
        <begin position="209"/>
        <end position="220"/>
    </location>
</feature>
<name>A0AAN6JIL0_9BASI</name>
<feature type="compositionally biased region" description="Low complexity" evidence="1">
    <location>
        <begin position="167"/>
        <end position="189"/>
    </location>
</feature>
<organism evidence="2 3">
    <name type="scientific">Tilletia horrida</name>
    <dbReference type="NCBI Taxonomy" id="155126"/>
    <lineage>
        <taxon>Eukaryota</taxon>
        <taxon>Fungi</taxon>
        <taxon>Dikarya</taxon>
        <taxon>Basidiomycota</taxon>
        <taxon>Ustilaginomycotina</taxon>
        <taxon>Exobasidiomycetes</taxon>
        <taxon>Tilletiales</taxon>
        <taxon>Tilletiaceae</taxon>
        <taxon>Tilletia</taxon>
    </lineage>
</organism>
<feature type="compositionally biased region" description="Basic and acidic residues" evidence="1">
    <location>
        <begin position="513"/>
        <end position="529"/>
    </location>
</feature>
<feature type="compositionally biased region" description="Low complexity" evidence="1">
    <location>
        <begin position="90"/>
        <end position="133"/>
    </location>
</feature>
<dbReference type="AlphaFoldDB" id="A0AAN6JIL0"/>
<feature type="compositionally biased region" description="Basic and acidic residues" evidence="1">
    <location>
        <begin position="315"/>
        <end position="343"/>
    </location>
</feature>
<dbReference type="Proteomes" id="UP001176521">
    <property type="component" value="Unassembled WGS sequence"/>
</dbReference>
<feature type="compositionally biased region" description="Basic and acidic residues" evidence="1">
    <location>
        <begin position="405"/>
        <end position="421"/>
    </location>
</feature>
<feature type="compositionally biased region" description="Polar residues" evidence="1">
    <location>
        <begin position="549"/>
        <end position="565"/>
    </location>
</feature>
<feature type="compositionally biased region" description="Basic and acidic residues" evidence="1">
    <location>
        <begin position="298"/>
        <end position="307"/>
    </location>
</feature>
<accession>A0AAN6JIL0</accession>
<feature type="compositionally biased region" description="Basic and acidic residues" evidence="1">
    <location>
        <begin position="764"/>
        <end position="777"/>
    </location>
</feature>
<feature type="compositionally biased region" description="Basic and acidic residues" evidence="1">
    <location>
        <begin position="662"/>
        <end position="671"/>
    </location>
</feature>
<feature type="compositionally biased region" description="Acidic residues" evidence="1">
    <location>
        <begin position="236"/>
        <end position="252"/>
    </location>
</feature>
<proteinExistence type="predicted"/>
<feature type="compositionally biased region" description="Basic and acidic residues" evidence="1">
    <location>
        <begin position="741"/>
        <end position="750"/>
    </location>
</feature>
<feature type="region of interest" description="Disordered" evidence="1">
    <location>
        <begin position="1"/>
        <end position="880"/>
    </location>
</feature>
<dbReference type="EMBL" id="JAPDMQ010000455">
    <property type="protein sequence ID" value="KAK0524347.1"/>
    <property type="molecule type" value="Genomic_DNA"/>
</dbReference>
<feature type="compositionally biased region" description="Basic and acidic residues" evidence="1">
    <location>
        <begin position="716"/>
        <end position="728"/>
    </location>
</feature>
<evidence type="ECO:0000313" key="3">
    <source>
        <dbReference type="Proteomes" id="UP001176521"/>
    </source>
</evidence>
<reference evidence="2" key="1">
    <citation type="journal article" date="2023" name="PhytoFront">
        <title>Draft Genome Resources of Seven Strains of Tilletia horrida, Causal Agent of Kernel Smut of Rice.</title>
        <authorList>
            <person name="Khanal S."/>
            <person name="Antony Babu S."/>
            <person name="Zhou X.G."/>
        </authorList>
    </citation>
    <scope>NUCLEOTIDE SEQUENCE</scope>
    <source>
        <strain evidence="2">TX3</strain>
    </source>
</reference>
<sequence>MLQPQINAAGPSRSTPLQFAAADPHRYVPTPTRSLSHGARTQQQQEEEEDTDTASDYDTQSRRRSMKRVKTEKSTATGSSRSSMGKENIPPSLRRASSSGSRATPSSSTPRRGASSQSSSKKTSGKKSALSGGQTTITAYWTTKSATSNPAPSQVSQRSTTANSETSSSVASAVMRARPVPPRRSASPSKPAQCQLSGAAPSKQPAQMASSAAKGKARAPPARDPSSDSDPTQPETETETETEDDTEPEPEPPETLWETPPPATWQRNAQSRQHIYRMVNGVPPREGDDVYTQVPGRPGEKKIRSLDRQLNYDALKSRQTRDKENAERVAAEAYRRLNNDEVRPFQTRRGMFPLRKDKNAQGSAETSEEAPKEASKGLRSSTPSGVPARSRPETQSTSAFDDIPPEFHPKVADDKKLKQRLDTLFSKSDQPNRGEPSGPAPQAKKQSTKESSFSISDEEEDEDEPVRAAPADRLPAAVKKEILSQAASPTESIPEDAAPPSTHRQRCTVLEEEPAKLHESALEQEHDVDLSEPEPPVAPHKGVPPRSSPPTTNTMPYGQKTQISESLLMDLPSPPTKKGEHEPRDDAAHRVEDLSSPLSAPSGFIQSVDIKDGFQSRSPTSGQEVLALDTQMSPGRSEEMVAAGSRKSARFERLPTTVPEEDERHGDDPDRTLVAVTSFSSPTKGKARQQRKKLESDASQLQLSGYAQFKAIAAQDGERREKKEEDARRRQRLQYREDEESLQKGDRWEGRQAYVSDDSDDDADKTKVELGNGDRHSGRAPSADSGGASPGDIGLLSRLKPRKTLPTPSLLRIEHTESQPAVYVDLTETQRVPFDNAAIAQSRGLAEDDGAEETQPLPESQTSGEDGGYPSSASGSADVPRRFLLAKPVRGGMLVPDSQGINFTQVQLAFEDSSVSNSVNSSQGHAP</sequence>
<feature type="compositionally biased region" description="Polar residues" evidence="1">
    <location>
        <begin position="134"/>
        <end position="166"/>
    </location>
</feature>
<keyword evidence="3" id="KW-1185">Reference proteome</keyword>